<keyword evidence="1" id="KW-1133">Transmembrane helix</keyword>
<sequence length="266" mass="29042">MMKNRWIRNTILVGLSVCIIGFVVMLIGFGQGGRLTVSNYRVGPIGMVGINRQSDEKTTTFHLTPENITGLDIEAEVGDVEIVKGDHFEVNMEGFKPSEVKYSNLSHGIFKIETYSGIDLISLGTNNNYGKIKVIVPASFDKVEVSANVGDVRVSDLTLKEFDISVDVGNLEAKNMNVDVVEMDVNLGHALYHGAINQSVDADCDLGELELQIKGVREEYSMELDADLGDITVDGQHHGTYESKGTTNKKIGASTNLGELIISFIQ</sequence>
<dbReference type="EMBL" id="SODD01000007">
    <property type="protein sequence ID" value="TDW24928.1"/>
    <property type="molecule type" value="Genomic_DNA"/>
</dbReference>
<evidence type="ECO:0000313" key="3">
    <source>
        <dbReference type="EMBL" id="TDW24928.1"/>
    </source>
</evidence>
<feature type="transmembrane region" description="Helical" evidence="1">
    <location>
        <begin position="12"/>
        <end position="30"/>
    </location>
</feature>
<dbReference type="OrthoDB" id="2034741at2"/>
<reference evidence="3 4" key="1">
    <citation type="submission" date="2019-03" db="EMBL/GenBank/DDBJ databases">
        <title>Genomic Encyclopedia of Type Strains, Phase IV (KMG-IV): sequencing the most valuable type-strain genomes for metagenomic binning, comparative biology and taxonomic classification.</title>
        <authorList>
            <person name="Goeker M."/>
        </authorList>
    </citation>
    <scope>NUCLEOTIDE SEQUENCE [LARGE SCALE GENOMIC DNA]</scope>
    <source>
        <strain evidence="3 4">DSM 28867</strain>
    </source>
</reference>
<accession>A0A4R8A5X2</accession>
<evidence type="ECO:0000256" key="1">
    <source>
        <dbReference type="SAM" id="Phobius"/>
    </source>
</evidence>
<feature type="domain" description="DUF4097" evidence="2">
    <location>
        <begin position="31"/>
        <end position="259"/>
    </location>
</feature>
<dbReference type="Proteomes" id="UP000294743">
    <property type="component" value="Unassembled WGS sequence"/>
</dbReference>
<dbReference type="Pfam" id="PF13349">
    <property type="entry name" value="DUF4097"/>
    <property type="match status" value="1"/>
</dbReference>
<keyword evidence="1" id="KW-0472">Membrane</keyword>
<evidence type="ECO:0000313" key="4">
    <source>
        <dbReference type="Proteomes" id="UP000294743"/>
    </source>
</evidence>
<dbReference type="RefSeq" id="WP_134168539.1">
    <property type="nucleotide sequence ID" value="NZ_SODD01000007.1"/>
</dbReference>
<proteinExistence type="predicted"/>
<keyword evidence="1" id="KW-0812">Transmembrane</keyword>
<gene>
    <name evidence="3" type="ORF">EDD63_10782</name>
</gene>
<evidence type="ECO:0000259" key="2">
    <source>
        <dbReference type="Pfam" id="PF13349"/>
    </source>
</evidence>
<comment type="caution">
    <text evidence="3">The sequence shown here is derived from an EMBL/GenBank/DDBJ whole genome shotgun (WGS) entry which is preliminary data.</text>
</comment>
<name>A0A4R8A5X2_9FIRM</name>
<dbReference type="AlphaFoldDB" id="A0A4R8A5X2"/>
<dbReference type="InterPro" id="IPR025164">
    <property type="entry name" value="Toastrack_DUF4097"/>
</dbReference>
<keyword evidence="4" id="KW-1185">Reference proteome</keyword>
<protein>
    <submittedName>
        <fullName evidence="3">Putative adhesin</fullName>
    </submittedName>
</protein>
<organism evidence="3 4">
    <name type="scientific">Breznakia blatticola</name>
    <dbReference type="NCBI Taxonomy" id="1754012"/>
    <lineage>
        <taxon>Bacteria</taxon>
        <taxon>Bacillati</taxon>
        <taxon>Bacillota</taxon>
        <taxon>Erysipelotrichia</taxon>
        <taxon>Erysipelotrichales</taxon>
        <taxon>Erysipelotrichaceae</taxon>
        <taxon>Breznakia</taxon>
    </lineage>
</organism>